<dbReference type="Proteomes" id="UP001607302">
    <property type="component" value="Unassembled WGS sequence"/>
</dbReference>
<reference evidence="1 2" key="1">
    <citation type="journal article" date="2024" name="Ann. Entomol. Soc. Am.">
        <title>Genomic analyses of the southern and eastern yellowjacket wasps (Hymenoptera: Vespidae) reveal evolutionary signatures of social life.</title>
        <authorList>
            <person name="Catto M.A."/>
            <person name="Caine P.B."/>
            <person name="Orr S.E."/>
            <person name="Hunt B.G."/>
            <person name="Goodisman M.A.D."/>
        </authorList>
    </citation>
    <scope>NUCLEOTIDE SEQUENCE [LARGE SCALE GENOMIC DNA]</scope>
    <source>
        <strain evidence="1">233</strain>
        <tissue evidence="1">Head and thorax</tissue>
    </source>
</reference>
<protein>
    <submittedName>
        <fullName evidence="1">Uncharacterized protein</fullName>
    </submittedName>
</protein>
<comment type="caution">
    <text evidence="1">The sequence shown here is derived from an EMBL/GenBank/DDBJ whole genome shotgun (WGS) entry which is preliminary data.</text>
</comment>
<evidence type="ECO:0000313" key="1">
    <source>
        <dbReference type="EMBL" id="KAL2733959.1"/>
    </source>
</evidence>
<dbReference type="AlphaFoldDB" id="A0ABD2BMF1"/>
<organism evidence="1 2">
    <name type="scientific">Vespula squamosa</name>
    <name type="common">Southern yellow jacket</name>
    <name type="synonym">Wasp</name>
    <dbReference type="NCBI Taxonomy" id="30214"/>
    <lineage>
        <taxon>Eukaryota</taxon>
        <taxon>Metazoa</taxon>
        <taxon>Ecdysozoa</taxon>
        <taxon>Arthropoda</taxon>
        <taxon>Hexapoda</taxon>
        <taxon>Insecta</taxon>
        <taxon>Pterygota</taxon>
        <taxon>Neoptera</taxon>
        <taxon>Endopterygota</taxon>
        <taxon>Hymenoptera</taxon>
        <taxon>Apocrita</taxon>
        <taxon>Aculeata</taxon>
        <taxon>Vespoidea</taxon>
        <taxon>Vespidae</taxon>
        <taxon>Vespinae</taxon>
        <taxon>Vespula</taxon>
    </lineage>
</organism>
<evidence type="ECO:0000313" key="2">
    <source>
        <dbReference type="Proteomes" id="UP001607302"/>
    </source>
</evidence>
<dbReference type="EMBL" id="JAUDFV010000074">
    <property type="protein sequence ID" value="KAL2733959.1"/>
    <property type="molecule type" value="Genomic_DNA"/>
</dbReference>
<keyword evidence="2" id="KW-1185">Reference proteome</keyword>
<sequence>MDFHTQLPPCGEIRKSVSMQLIYLCEHIPIAIISIFKRQKIVSVVRRLEYLGRVDKSKTRIYVIFLLKSYVRRVVRIINTLSANSVEEDLVAINIVMVESVNLKIHPLHLYQRISSGAHHAEDERSISARVTGCIRRRPMSETSKSVRQGLLVSKSFSK</sequence>
<name>A0ABD2BMF1_VESSQ</name>
<accession>A0ABD2BMF1</accession>
<gene>
    <name evidence="1" type="ORF">V1478_003657</name>
</gene>
<proteinExistence type="predicted"/>